<dbReference type="OrthoDB" id="269227at2759"/>
<dbReference type="AlphaFoldDB" id="A0A4Y7T1B1"/>
<reference evidence="1 2" key="1">
    <citation type="journal article" date="2019" name="Nat. Ecol. Evol.">
        <title>Megaphylogeny resolves global patterns of mushroom evolution.</title>
        <authorList>
            <person name="Varga T."/>
            <person name="Krizsan K."/>
            <person name="Foldi C."/>
            <person name="Dima B."/>
            <person name="Sanchez-Garcia M."/>
            <person name="Sanchez-Ramirez S."/>
            <person name="Szollosi G.J."/>
            <person name="Szarkandi J.G."/>
            <person name="Papp V."/>
            <person name="Albert L."/>
            <person name="Andreopoulos W."/>
            <person name="Angelini C."/>
            <person name="Antonin V."/>
            <person name="Barry K.W."/>
            <person name="Bougher N.L."/>
            <person name="Buchanan P."/>
            <person name="Buyck B."/>
            <person name="Bense V."/>
            <person name="Catcheside P."/>
            <person name="Chovatia M."/>
            <person name="Cooper J."/>
            <person name="Damon W."/>
            <person name="Desjardin D."/>
            <person name="Finy P."/>
            <person name="Geml J."/>
            <person name="Haridas S."/>
            <person name="Hughes K."/>
            <person name="Justo A."/>
            <person name="Karasinski D."/>
            <person name="Kautmanova I."/>
            <person name="Kiss B."/>
            <person name="Kocsube S."/>
            <person name="Kotiranta H."/>
            <person name="LaButti K.M."/>
            <person name="Lechner B.E."/>
            <person name="Liimatainen K."/>
            <person name="Lipzen A."/>
            <person name="Lukacs Z."/>
            <person name="Mihaltcheva S."/>
            <person name="Morgado L.N."/>
            <person name="Niskanen T."/>
            <person name="Noordeloos M.E."/>
            <person name="Ohm R.A."/>
            <person name="Ortiz-Santana B."/>
            <person name="Ovrebo C."/>
            <person name="Racz N."/>
            <person name="Riley R."/>
            <person name="Savchenko A."/>
            <person name="Shiryaev A."/>
            <person name="Soop K."/>
            <person name="Spirin V."/>
            <person name="Szebenyi C."/>
            <person name="Tomsovsky M."/>
            <person name="Tulloss R.E."/>
            <person name="Uehling J."/>
            <person name="Grigoriev I.V."/>
            <person name="Vagvolgyi C."/>
            <person name="Papp T."/>
            <person name="Martin F.M."/>
            <person name="Miettinen O."/>
            <person name="Hibbett D.S."/>
            <person name="Nagy L.G."/>
        </authorList>
    </citation>
    <scope>NUCLEOTIDE SEQUENCE [LARGE SCALE GENOMIC DNA]</scope>
    <source>
        <strain evidence="1 2">FP101781</strain>
    </source>
</reference>
<dbReference type="Proteomes" id="UP000298030">
    <property type="component" value="Unassembled WGS sequence"/>
</dbReference>
<keyword evidence="2" id="KW-1185">Reference proteome</keyword>
<evidence type="ECO:0000313" key="1">
    <source>
        <dbReference type="EMBL" id="TEB27957.1"/>
    </source>
</evidence>
<accession>A0A4Y7T1B1</accession>
<comment type="caution">
    <text evidence="1">The sequence shown here is derived from an EMBL/GenBank/DDBJ whole genome shotgun (WGS) entry which is preliminary data.</text>
</comment>
<gene>
    <name evidence="1" type="ORF">FA13DRAFT_1794445</name>
</gene>
<dbReference type="EMBL" id="QPFP01000036">
    <property type="protein sequence ID" value="TEB27957.1"/>
    <property type="molecule type" value="Genomic_DNA"/>
</dbReference>
<sequence length="59" mass="6756">MSPKGATYGVVDSDLRLKHAGGMRIIARFIRHASHHHRPFAIPWHLCTPLLRDDRLWGS</sequence>
<organism evidence="1 2">
    <name type="scientific">Coprinellus micaceus</name>
    <name type="common">Glistening ink-cap mushroom</name>
    <name type="synonym">Coprinus micaceus</name>
    <dbReference type="NCBI Taxonomy" id="71717"/>
    <lineage>
        <taxon>Eukaryota</taxon>
        <taxon>Fungi</taxon>
        <taxon>Dikarya</taxon>
        <taxon>Basidiomycota</taxon>
        <taxon>Agaricomycotina</taxon>
        <taxon>Agaricomycetes</taxon>
        <taxon>Agaricomycetidae</taxon>
        <taxon>Agaricales</taxon>
        <taxon>Agaricineae</taxon>
        <taxon>Psathyrellaceae</taxon>
        <taxon>Coprinellus</taxon>
    </lineage>
</organism>
<proteinExistence type="predicted"/>
<name>A0A4Y7T1B1_COPMI</name>
<protein>
    <submittedName>
        <fullName evidence="1">Uncharacterized protein</fullName>
    </submittedName>
</protein>
<evidence type="ECO:0000313" key="2">
    <source>
        <dbReference type="Proteomes" id="UP000298030"/>
    </source>
</evidence>